<reference evidence="4" key="1">
    <citation type="submission" date="2016-10" db="EMBL/GenBank/DDBJ databases">
        <authorList>
            <person name="Varghese N."/>
            <person name="Submissions S."/>
        </authorList>
    </citation>
    <scope>NUCLEOTIDE SEQUENCE [LARGE SCALE GENOMIC DNA]</scope>
    <source>
        <strain evidence="4">DSM 1565</strain>
    </source>
</reference>
<evidence type="ECO:0000256" key="1">
    <source>
        <dbReference type="SAM" id="MobiDB-lite"/>
    </source>
</evidence>
<evidence type="ECO:0000313" key="3">
    <source>
        <dbReference type="EMBL" id="SFV33998.1"/>
    </source>
</evidence>
<organism evidence="3 4">
    <name type="scientific">Hyphomicrobium facile</name>
    <dbReference type="NCBI Taxonomy" id="51670"/>
    <lineage>
        <taxon>Bacteria</taxon>
        <taxon>Pseudomonadati</taxon>
        <taxon>Pseudomonadota</taxon>
        <taxon>Alphaproteobacteria</taxon>
        <taxon>Hyphomicrobiales</taxon>
        <taxon>Hyphomicrobiaceae</taxon>
        <taxon>Hyphomicrobium</taxon>
    </lineage>
</organism>
<dbReference type="EMBL" id="FPCH01000002">
    <property type="protein sequence ID" value="SFV33998.1"/>
    <property type="molecule type" value="Genomic_DNA"/>
</dbReference>
<accession>A0A1I7NH77</accession>
<feature type="transmembrane region" description="Helical" evidence="2">
    <location>
        <begin position="49"/>
        <end position="67"/>
    </location>
</feature>
<name>A0A1I7NH77_9HYPH</name>
<keyword evidence="2" id="KW-0472">Membrane</keyword>
<gene>
    <name evidence="3" type="ORF">SAMN04488557_2180</name>
</gene>
<evidence type="ECO:0000313" key="4">
    <source>
        <dbReference type="Proteomes" id="UP000199423"/>
    </source>
</evidence>
<dbReference type="AlphaFoldDB" id="A0A1I7NH77"/>
<sequence>MRHGMVIPFGGTMSTSHDGKRTKGWSTSTTMSTSHDGERTKGWSTSTKMTAIVILFVIIVGLALIGSDGGHNGAGVTTTFGSNGTPFTSYGASNEQIQAKQAAESPEPLSEGTSSPASSSATTFKYNDIVLNVSLDQLTRRMNLFEASISGRPLVQVNELSNEEVFTRVYKIQGSITLIVVQNKQLAKIRDATLIWSRENQESALAGMLQLTGLVGAVSPDLSKRKRAAVASELIKGLNEDGPVTRDTDDLRFSCSVAMGIMCSVASRKMPLD</sequence>
<dbReference type="Proteomes" id="UP000199423">
    <property type="component" value="Unassembled WGS sequence"/>
</dbReference>
<evidence type="ECO:0000256" key="2">
    <source>
        <dbReference type="SAM" id="Phobius"/>
    </source>
</evidence>
<feature type="compositionally biased region" description="Polar residues" evidence="1">
    <location>
        <begin position="24"/>
        <end position="34"/>
    </location>
</feature>
<keyword evidence="2" id="KW-0812">Transmembrane</keyword>
<protein>
    <submittedName>
        <fullName evidence="3">Uncharacterized protein</fullName>
    </submittedName>
</protein>
<keyword evidence="2" id="KW-1133">Transmembrane helix</keyword>
<feature type="region of interest" description="Disordered" evidence="1">
    <location>
        <begin position="96"/>
        <end position="120"/>
    </location>
</feature>
<feature type="region of interest" description="Disordered" evidence="1">
    <location>
        <begin position="1"/>
        <end position="42"/>
    </location>
</feature>
<proteinExistence type="predicted"/>
<keyword evidence="4" id="KW-1185">Reference proteome</keyword>